<keyword evidence="8" id="KW-0808">Transferase</keyword>
<evidence type="ECO:0000256" key="2">
    <source>
        <dbReference type="ARBA" id="ARBA00022475"/>
    </source>
</evidence>
<feature type="transmembrane region" description="Helical" evidence="6">
    <location>
        <begin position="664"/>
        <end position="684"/>
    </location>
</feature>
<dbReference type="InterPro" id="IPR004869">
    <property type="entry name" value="MMPL_dom"/>
</dbReference>
<dbReference type="Proteomes" id="UP000033035">
    <property type="component" value="Unassembled WGS sequence"/>
</dbReference>
<dbReference type="EMBL" id="AQHW01000013">
    <property type="protein sequence ID" value="KKB57279.1"/>
    <property type="molecule type" value="Genomic_DNA"/>
</dbReference>
<protein>
    <submittedName>
        <fullName evidence="8">1-acylglycerol-3-phosphate O-acyltransferase</fullName>
    </submittedName>
</protein>
<keyword evidence="5 6" id="KW-0472">Membrane</keyword>
<feature type="transmembrane region" description="Helical" evidence="6">
    <location>
        <begin position="690"/>
        <end position="709"/>
    </location>
</feature>
<dbReference type="InterPro" id="IPR050545">
    <property type="entry name" value="Mycobact_MmpL"/>
</dbReference>
<dbReference type="CDD" id="cd02440">
    <property type="entry name" value="AdoMet_MTases"/>
    <property type="match status" value="1"/>
</dbReference>
<feature type="transmembrane region" description="Helical" evidence="6">
    <location>
        <begin position="325"/>
        <end position="343"/>
    </location>
</feature>
<feature type="transmembrane region" description="Helical" evidence="6">
    <location>
        <begin position="274"/>
        <end position="292"/>
    </location>
</feature>
<feature type="domain" description="Phospholipid/glycerol acyltransferase" evidence="7">
    <location>
        <begin position="898"/>
        <end position="1007"/>
    </location>
</feature>
<keyword evidence="9" id="KW-1185">Reference proteome</keyword>
<dbReference type="PATRIC" id="fig|1203610.3.peg.2050"/>
<dbReference type="PANTHER" id="PTHR33406">
    <property type="entry name" value="MEMBRANE PROTEIN MJ1562-RELATED"/>
    <property type="match status" value="1"/>
</dbReference>
<comment type="caution">
    <text evidence="8">The sequence shown here is derived from an EMBL/GenBank/DDBJ whole genome shotgun (WGS) entry which is preliminary data.</text>
</comment>
<gene>
    <name evidence="8" type="ORF">HMPREF1536_02000</name>
</gene>
<dbReference type="PANTHER" id="PTHR33406:SF13">
    <property type="entry name" value="MEMBRANE PROTEIN YDFJ"/>
    <property type="match status" value="1"/>
</dbReference>
<sequence>MSKLFIHIYNYLERHTALRYLLLAGSFLLMLFFAVQVKFEEDVTRFFPDTQDARSTEIVFQNLKVKDKIIVMLSSADTVSGAVPSDRLIEAGDLLKDSLLAEAGSEYITDIFSEVDENMIGKVTDFIYDNLPVFLTEDDYARMDSVLTVDGIERRMRSNYLHLLSPAGVALKSILPRDPVGLGTTSLEKLRDFQMTANYEIYDGHIFSRDMSTLLLFITPHYGTGSTGKNEFLIDTIEKQLRETMDRYPGVKAEYFGGPSVGVYNARQIKSDTMLTMTIALIIIIVFITLVFKSRSAVILIILPVLYGAVFSLALIYFLKGSVSAIAIGAGAAVFGVALSYSIHVLSHFNHVSSIRQLIEELAYPLTVGSFTTVGAFFGLVFTSSDLLRDFGLFSSLALIGTTFFCLVFLPHFLKVKEGHEESGRVLRFIEKINGYAYEKNKPLVITIVVVFFVSLYMSGKVTFDSNMMNLSFEPANLKAAEQRLNDLFQSDNKTTLFVSVGSTPDEGLRHYAETNRKLDSLKAEGRIKEFASAEKIFIPYAEQQRRIERWNSYWTEGRKTQVREDIKNGAAKYHFREDTFHDFFALLDKQYLPCDFTAGDSSLPLLDSWVSSADSLSMFITQVRLNEEDKETVYDRFAGNDGLVIFDRGYFANKWVSAINDDFYLILYISSFLIFFALLISYGRIELTLMTFTPMAVSWVIILGLMAATGTQFNIVNIILSTFIFGLGDDFSIFIMDGLQQEYRTGKKMLTSHKTAIFFSSFTAVVGLGVLVFAKHPALQSISVISILGMISVVLVSYTILPILFRFFISGPASRGNFPYTLSGLLVTVWFFGLFVVGCLLMMGVALLLVLLPVKRRKKKQVFSRIMMYMLRIFLKAAWIARRENINPGNETFEKSAVIIANHQSFVDILVMLSLAPKLVMVTNRWVWHSPVFGKIVQYADFVQTEDGYEKVLHHLRDKVAQGYSVVVFPEGTRSADCQVHRFHKGAFYLAEKLQLDILPVVLYGTGMIISKRQPFYVKRGVLCTRILPRILYTDASYGVTYQERSKAIAKTFRRAYQETCDIYSNPGNPYFYRQLVANYIYKGPVEEWYIRIKVRMEDKYDFFNRIVPRRARITDIGCGLGPLSYMLAMLSGERTVLGIDYDADKIAVANHNFSRNERIRFVCANVADYDLPESDVFVMNDMLHYMDYPSQERLLETCIGKLLPGGMLIIRDGDAGGTTKHRVTRFTELLSTRLLEFNKRENDLCFPTHEQFIRVAERFHLEIEQRANDRFTSNMIYILRKKEVAYE</sequence>
<evidence type="ECO:0000313" key="9">
    <source>
        <dbReference type="Proteomes" id="UP000033035"/>
    </source>
</evidence>
<keyword evidence="2" id="KW-1003">Cell membrane</keyword>
<feature type="transmembrane region" description="Helical" evidence="6">
    <location>
        <begin position="363"/>
        <end position="382"/>
    </location>
</feature>
<dbReference type="Gene3D" id="1.20.1640.10">
    <property type="entry name" value="Multidrug efflux transporter AcrB transmembrane domain"/>
    <property type="match status" value="2"/>
</dbReference>
<dbReference type="CDD" id="cd07989">
    <property type="entry name" value="LPLAT_AGPAT-like"/>
    <property type="match status" value="1"/>
</dbReference>
<dbReference type="Gene3D" id="3.40.50.150">
    <property type="entry name" value="Vaccinia Virus protein VP39"/>
    <property type="match status" value="1"/>
</dbReference>
<evidence type="ECO:0000256" key="4">
    <source>
        <dbReference type="ARBA" id="ARBA00022989"/>
    </source>
</evidence>
<keyword evidence="8" id="KW-0012">Acyltransferase</keyword>
<feature type="transmembrane region" description="Helical" evidence="6">
    <location>
        <begin position="444"/>
        <end position="464"/>
    </location>
</feature>
<feature type="transmembrane region" description="Helical" evidence="6">
    <location>
        <begin position="298"/>
        <end position="318"/>
    </location>
</feature>
<dbReference type="SUPFAM" id="SSF53335">
    <property type="entry name" value="S-adenosyl-L-methionine-dependent methyltransferases"/>
    <property type="match status" value="1"/>
</dbReference>
<accession>A0A0F5JHS8</accession>
<dbReference type="GO" id="GO:0016746">
    <property type="term" value="F:acyltransferase activity"/>
    <property type="evidence" value="ECO:0007669"/>
    <property type="project" value="UniProtKB-KW"/>
</dbReference>
<feature type="transmembrane region" description="Helical" evidence="6">
    <location>
        <begin position="787"/>
        <end position="810"/>
    </location>
</feature>
<keyword evidence="3 6" id="KW-0812">Transmembrane</keyword>
<dbReference type="SMART" id="SM00563">
    <property type="entry name" value="PlsC"/>
    <property type="match status" value="1"/>
</dbReference>
<dbReference type="STRING" id="1203610.HMPREF1536_02000"/>
<keyword evidence="4 6" id="KW-1133">Transmembrane helix</keyword>
<evidence type="ECO:0000256" key="3">
    <source>
        <dbReference type="ARBA" id="ARBA00022692"/>
    </source>
</evidence>
<evidence type="ECO:0000256" key="5">
    <source>
        <dbReference type="ARBA" id="ARBA00023136"/>
    </source>
</evidence>
<proteinExistence type="predicted"/>
<dbReference type="InterPro" id="IPR041698">
    <property type="entry name" value="Methyltransf_25"/>
</dbReference>
<name>A0A0F5JHS8_9BACT</name>
<evidence type="ECO:0000256" key="1">
    <source>
        <dbReference type="ARBA" id="ARBA00004651"/>
    </source>
</evidence>
<feature type="transmembrane region" description="Helical" evidence="6">
    <location>
        <begin position="757"/>
        <end position="775"/>
    </location>
</feature>
<dbReference type="Pfam" id="PF13649">
    <property type="entry name" value="Methyltransf_25"/>
    <property type="match status" value="1"/>
</dbReference>
<dbReference type="SUPFAM" id="SSF82866">
    <property type="entry name" value="Multidrug efflux transporter AcrB transmembrane domain"/>
    <property type="match status" value="2"/>
</dbReference>
<evidence type="ECO:0000313" key="8">
    <source>
        <dbReference type="EMBL" id="KKB57279.1"/>
    </source>
</evidence>
<reference evidence="8 9" key="1">
    <citation type="submission" date="2013-04" db="EMBL/GenBank/DDBJ databases">
        <title>The Genome Sequence of Parabacteroides gordonii DSM 23371.</title>
        <authorList>
            <consortium name="The Broad Institute Genomics Platform"/>
            <person name="Earl A."/>
            <person name="Ward D."/>
            <person name="Feldgarden M."/>
            <person name="Gevers D."/>
            <person name="Martens E."/>
            <person name="Sakamoto M."/>
            <person name="Benno Y."/>
            <person name="Suzuki N."/>
            <person name="Matsunaga N."/>
            <person name="Koshihara K."/>
            <person name="Seki M."/>
            <person name="Komiya H."/>
            <person name="Walker B."/>
            <person name="Young S."/>
            <person name="Zeng Q."/>
            <person name="Gargeya S."/>
            <person name="Fitzgerald M."/>
            <person name="Haas B."/>
            <person name="Abouelleil A."/>
            <person name="Allen A.W."/>
            <person name="Alvarado L."/>
            <person name="Arachchi H.M."/>
            <person name="Berlin A.M."/>
            <person name="Chapman S.B."/>
            <person name="Gainer-Dewar J."/>
            <person name="Goldberg J."/>
            <person name="Griggs A."/>
            <person name="Gujja S."/>
            <person name="Hansen M."/>
            <person name="Howarth C."/>
            <person name="Imamovic A."/>
            <person name="Ireland A."/>
            <person name="Larimer J."/>
            <person name="McCowan C."/>
            <person name="Murphy C."/>
            <person name="Pearson M."/>
            <person name="Poon T.W."/>
            <person name="Priest M."/>
            <person name="Roberts A."/>
            <person name="Saif S."/>
            <person name="Shea T."/>
            <person name="Sisk P."/>
            <person name="Sykes S."/>
            <person name="Wortman J."/>
            <person name="Nusbaum C."/>
            <person name="Birren B."/>
        </authorList>
    </citation>
    <scope>NUCLEOTIDE SEQUENCE [LARGE SCALE GENOMIC DNA]</scope>
    <source>
        <strain evidence="8 9">MS-1</strain>
    </source>
</reference>
<feature type="transmembrane region" description="Helical" evidence="6">
    <location>
        <begin position="716"/>
        <end position="737"/>
    </location>
</feature>
<dbReference type="RefSeq" id="WP_028730206.1">
    <property type="nucleotide sequence ID" value="NZ_KE386765.1"/>
</dbReference>
<dbReference type="Pfam" id="PF01553">
    <property type="entry name" value="Acyltransferase"/>
    <property type="match status" value="1"/>
</dbReference>
<evidence type="ECO:0000256" key="6">
    <source>
        <dbReference type="SAM" id="Phobius"/>
    </source>
</evidence>
<comment type="subcellular location">
    <subcellularLocation>
        <location evidence="1">Cell membrane</location>
        <topology evidence="1">Multi-pass membrane protein</topology>
    </subcellularLocation>
</comment>
<feature type="transmembrane region" description="Helical" evidence="6">
    <location>
        <begin position="394"/>
        <end position="414"/>
    </location>
</feature>
<dbReference type="GO" id="GO:0005886">
    <property type="term" value="C:plasma membrane"/>
    <property type="evidence" value="ECO:0007669"/>
    <property type="project" value="UniProtKB-SubCell"/>
</dbReference>
<dbReference type="SUPFAM" id="SSF69593">
    <property type="entry name" value="Glycerol-3-phosphate (1)-acyltransferase"/>
    <property type="match status" value="1"/>
</dbReference>
<dbReference type="InterPro" id="IPR029063">
    <property type="entry name" value="SAM-dependent_MTases_sf"/>
</dbReference>
<evidence type="ECO:0000259" key="7">
    <source>
        <dbReference type="SMART" id="SM00563"/>
    </source>
</evidence>
<dbReference type="Pfam" id="PF03176">
    <property type="entry name" value="MMPL"/>
    <property type="match status" value="2"/>
</dbReference>
<dbReference type="InterPro" id="IPR002123">
    <property type="entry name" value="Plipid/glycerol_acylTrfase"/>
</dbReference>
<organism evidence="8 9">
    <name type="scientific">Parabacteroides gordonii MS-1 = DSM 23371</name>
    <dbReference type="NCBI Taxonomy" id="1203610"/>
    <lineage>
        <taxon>Bacteria</taxon>
        <taxon>Pseudomonadati</taxon>
        <taxon>Bacteroidota</taxon>
        <taxon>Bacteroidia</taxon>
        <taxon>Bacteroidales</taxon>
        <taxon>Tannerellaceae</taxon>
        <taxon>Parabacteroides</taxon>
    </lineage>
</organism>
<dbReference type="HOGENOM" id="CLU_003055_0_0_10"/>
<feature type="transmembrane region" description="Helical" evidence="6">
    <location>
        <begin position="830"/>
        <end position="851"/>
    </location>
</feature>
<feature type="transmembrane region" description="Helical" evidence="6">
    <location>
        <begin position="20"/>
        <end position="37"/>
    </location>
</feature>